<accession>A0ACC1LSS0</accession>
<gene>
    <name evidence="1" type="ORF">IWW38_006497</name>
</gene>
<evidence type="ECO:0000313" key="2">
    <source>
        <dbReference type="Proteomes" id="UP001139981"/>
    </source>
</evidence>
<name>A0ACC1LSS0_9FUNG</name>
<dbReference type="EMBL" id="JANBVB010003733">
    <property type="protein sequence ID" value="KAJ2877761.1"/>
    <property type="molecule type" value="Genomic_DNA"/>
</dbReference>
<evidence type="ECO:0000313" key="1">
    <source>
        <dbReference type="EMBL" id="KAJ2877761.1"/>
    </source>
</evidence>
<feature type="non-terminal residue" evidence="1">
    <location>
        <position position="312"/>
    </location>
</feature>
<protein>
    <submittedName>
        <fullName evidence="1">Uncharacterized protein</fullName>
    </submittedName>
</protein>
<proteinExistence type="predicted"/>
<sequence length="312" mass="34715">MCERAFSRSVLDAHSDVCVLEQTRAMQLDAVNQRIKRLRDSVTKRLSDIKKVRQWDRVAIRESERIIRIANRSISWPEGDSQHEQMVAKAKFTKYIDKLETITGRSAPNTATAGTDGLTSPVVAASSIDTLPRADIETIWLAVHLLARVREKFTIIEEYDLEFSRLEQQEALVREAESLNYHLESEPSTQFHELATWSQLAHVGRGSSPAASERTSMDYMPSQSESGSATPDTHASHSVALGKSANGPNRRHSRHSRPDRRSLSRSSRPGAELVDADSQSNGSGSRKRVSLFAALFRNSSIANVFARGKDSS</sequence>
<reference evidence="1" key="1">
    <citation type="submission" date="2022-07" db="EMBL/GenBank/DDBJ databases">
        <title>Phylogenomic reconstructions and comparative analyses of Kickxellomycotina fungi.</title>
        <authorList>
            <person name="Reynolds N.K."/>
            <person name="Stajich J.E."/>
            <person name="Barry K."/>
            <person name="Grigoriev I.V."/>
            <person name="Crous P."/>
            <person name="Smith M.E."/>
        </authorList>
    </citation>
    <scope>NUCLEOTIDE SEQUENCE</scope>
    <source>
        <strain evidence="1">CBS 190363</strain>
    </source>
</reference>
<keyword evidence="2" id="KW-1185">Reference proteome</keyword>
<organism evidence="1 2">
    <name type="scientific">Coemansia aciculifera</name>
    <dbReference type="NCBI Taxonomy" id="417176"/>
    <lineage>
        <taxon>Eukaryota</taxon>
        <taxon>Fungi</taxon>
        <taxon>Fungi incertae sedis</taxon>
        <taxon>Zoopagomycota</taxon>
        <taxon>Kickxellomycotina</taxon>
        <taxon>Kickxellomycetes</taxon>
        <taxon>Kickxellales</taxon>
        <taxon>Kickxellaceae</taxon>
        <taxon>Coemansia</taxon>
    </lineage>
</organism>
<dbReference type="Proteomes" id="UP001139981">
    <property type="component" value="Unassembled WGS sequence"/>
</dbReference>
<comment type="caution">
    <text evidence="1">The sequence shown here is derived from an EMBL/GenBank/DDBJ whole genome shotgun (WGS) entry which is preliminary data.</text>
</comment>